<keyword evidence="4 6" id="KW-0472">Membrane</keyword>
<dbReference type="OrthoDB" id="2117453at2759"/>
<dbReference type="InterPro" id="IPR008253">
    <property type="entry name" value="Marvel"/>
</dbReference>
<evidence type="ECO:0000256" key="4">
    <source>
        <dbReference type="ARBA" id="ARBA00023136"/>
    </source>
</evidence>
<feature type="transmembrane region" description="Helical" evidence="6">
    <location>
        <begin position="69"/>
        <end position="91"/>
    </location>
</feature>
<keyword evidence="2 6" id="KW-0812">Transmembrane</keyword>
<feature type="transmembrane region" description="Helical" evidence="6">
    <location>
        <begin position="39"/>
        <end position="57"/>
    </location>
</feature>
<dbReference type="Proteomes" id="UP000095009">
    <property type="component" value="Unassembled WGS sequence"/>
</dbReference>
<evidence type="ECO:0000256" key="2">
    <source>
        <dbReference type="ARBA" id="ARBA00022692"/>
    </source>
</evidence>
<comment type="subcellular location">
    <subcellularLocation>
        <location evidence="1">Membrane</location>
        <topology evidence="1">Multi-pass membrane protein</topology>
    </subcellularLocation>
</comment>
<protein>
    <recommendedName>
        <fullName evidence="7">MARVEL domain-containing protein</fullName>
    </recommendedName>
</protein>
<evidence type="ECO:0000256" key="1">
    <source>
        <dbReference type="ARBA" id="ARBA00004141"/>
    </source>
</evidence>
<dbReference type="AlphaFoldDB" id="A0A1E3PPL5"/>
<proteinExistence type="predicted"/>
<dbReference type="PANTHER" id="PTHR37451:SF1">
    <property type="entry name" value="MARVEL DOMAIN-CONTAINING PROTEIN"/>
    <property type="match status" value="1"/>
</dbReference>
<keyword evidence="3 6" id="KW-1133">Transmembrane helix</keyword>
<feature type="region of interest" description="Disordered" evidence="5">
    <location>
        <begin position="177"/>
        <end position="214"/>
    </location>
</feature>
<evidence type="ECO:0000256" key="6">
    <source>
        <dbReference type="SAM" id="Phobius"/>
    </source>
</evidence>
<name>A0A1E3PPL5_9ASCO</name>
<dbReference type="PANTHER" id="PTHR37451">
    <property type="entry name" value="MARVEL DOMAIN"/>
    <property type="match status" value="1"/>
</dbReference>
<evidence type="ECO:0000313" key="8">
    <source>
        <dbReference type="EMBL" id="ODQ67375.1"/>
    </source>
</evidence>
<reference evidence="8 9" key="1">
    <citation type="journal article" date="2016" name="Proc. Natl. Acad. Sci. U.S.A.">
        <title>Comparative genomics of biotechnologically important yeasts.</title>
        <authorList>
            <person name="Riley R."/>
            <person name="Haridas S."/>
            <person name="Wolfe K.H."/>
            <person name="Lopes M.R."/>
            <person name="Hittinger C.T."/>
            <person name="Goeker M."/>
            <person name="Salamov A.A."/>
            <person name="Wisecaver J.H."/>
            <person name="Long T.M."/>
            <person name="Calvey C.H."/>
            <person name="Aerts A.L."/>
            <person name="Barry K.W."/>
            <person name="Choi C."/>
            <person name="Clum A."/>
            <person name="Coughlan A.Y."/>
            <person name="Deshpande S."/>
            <person name="Douglass A.P."/>
            <person name="Hanson S.J."/>
            <person name="Klenk H.-P."/>
            <person name="LaButti K.M."/>
            <person name="Lapidus A."/>
            <person name="Lindquist E.A."/>
            <person name="Lipzen A.M."/>
            <person name="Meier-Kolthoff J.P."/>
            <person name="Ohm R.A."/>
            <person name="Otillar R.P."/>
            <person name="Pangilinan J.L."/>
            <person name="Peng Y."/>
            <person name="Rokas A."/>
            <person name="Rosa C.A."/>
            <person name="Scheuner C."/>
            <person name="Sibirny A.A."/>
            <person name="Slot J.C."/>
            <person name="Stielow J.B."/>
            <person name="Sun H."/>
            <person name="Kurtzman C.P."/>
            <person name="Blackwell M."/>
            <person name="Grigoriev I.V."/>
            <person name="Jeffries T.W."/>
        </authorList>
    </citation>
    <scope>NUCLEOTIDE SEQUENCE [LARGE SCALE GENOMIC DNA]</scope>
    <source>
        <strain evidence="8 9">DSM 6958</strain>
    </source>
</reference>
<dbReference type="EMBL" id="KV454407">
    <property type="protein sequence ID" value="ODQ67375.1"/>
    <property type="molecule type" value="Genomic_DNA"/>
</dbReference>
<feature type="domain" description="MARVEL" evidence="7">
    <location>
        <begin position="5"/>
        <end position="142"/>
    </location>
</feature>
<keyword evidence="9" id="KW-1185">Reference proteome</keyword>
<sequence length="214" mass="23820">MIKIITFFRIIQFILAVIVLALSAATINNTLNGYEGVDAFSIFCAILTGITVVYFIARDEYRKYKKTTLVVTGLELINNVFWFANFIALAAKRGPGTCTDLRFFDNNNNSVVLESDNGCRTGKASIAFAAFTWATFIITSWLIIRARLSTMLDHDAPTENENPTTLPSVILTPATADLEAGRNDPVRPDTNRMVDLERDSQIVEPEKVYSPNNL</sequence>
<evidence type="ECO:0000256" key="5">
    <source>
        <dbReference type="SAM" id="MobiDB-lite"/>
    </source>
</evidence>
<feature type="compositionally biased region" description="Basic and acidic residues" evidence="5">
    <location>
        <begin position="179"/>
        <end position="207"/>
    </location>
</feature>
<evidence type="ECO:0000256" key="3">
    <source>
        <dbReference type="ARBA" id="ARBA00022989"/>
    </source>
</evidence>
<feature type="transmembrane region" description="Helical" evidence="6">
    <location>
        <begin position="124"/>
        <end position="144"/>
    </location>
</feature>
<dbReference type="GO" id="GO:0016020">
    <property type="term" value="C:membrane"/>
    <property type="evidence" value="ECO:0007669"/>
    <property type="project" value="UniProtKB-SubCell"/>
</dbReference>
<evidence type="ECO:0000313" key="9">
    <source>
        <dbReference type="Proteomes" id="UP000095009"/>
    </source>
</evidence>
<dbReference type="Pfam" id="PF01284">
    <property type="entry name" value="MARVEL"/>
    <property type="match status" value="1"/>
</dbReference>
<evidence type="ECO:0000259" key="7">
    <source>
        <dbReference type="Pfam" id="PF01284"/>
    </source>
</evidence>
<accession>A0A1E3PPL5</accession>
<gene>
    <name evidence="8" type="ORF">NADFUDRAFT_81872</name>
</gene>
<feature type="transmembrane region" description="Helical" evidence="6">
    <location>
        <begin position="7"/>
        <end position="27"/>
    </location>
</feature>
<dbReference type="STRING" id="857566.A0A1E3PPL5"/>
<organism evidence="8 9">
    <name type="scientific">Nadsonia fulvescens var. elongata DSM 6958</name>
    <dbReference type="NCBI Taxonomy" id="857566"/>
    <lineage>
        <taxon>Eukaryota</taxon>
        <taxon>Fungi</taxon>
        <taxon>Dikarya</taxon>
        <taxon>Ascomycota</taxon>
        <taxon>Saccharomycotina</taxon>
        <taxon>Dipodascomycetes</taxon>
        <taxon>Dipodascales</taxon>
        <taxon>Dipodascales incertae sedis</taxon>
        <taxon>Nadsonia</taxon>
    </lineage>
</organism>